<evidence type="ECO:0000256" key="3">
    <source>
        <dbReference type="ARBA" id="ARBA00023110"/>
    </source>
</evidence>
<reference evidence="6" key="2">
    <citation type="submission" date="2024-04" db="EMBL/GenBank/DDBJ databases">
        <authorList>
            <person name="Chen Y."/>
            <person name="Shah S."/>
            <person name="Dougan E. K."/>
            <person name="Thang M."/>
            <person name="Chan C."/>
        </authorList>
    </citation>
    <scope>NUCLEOTIDE SEQUENCE [LARGE SCALE GENOMIC DNA]</scope>
</reference>
<dbReference type="Proteomes" id="UP001152797">
    <property type="component" value="Unassembled WGS sequence"/>
</dbReference>
<accession>A0A9P1GDU7</accession>
<comment type="catalytic activity">
    <reaction evidence="1">
        <text>[protein]-peptidylproline (omega=180) = [protein]-peptidylproline (omega=0)</text>
        <dbReference type="Rhea" id="RHEA:16237"/>
        <dbReference type="Rhea" id="RHEA-COMP:10747"/>
        <dbReference type="Rhea" id="RHEA-COMP:10748"/>
        <dbReference type="ChEBI" id="CHEBI:83833"/>
        <dbReference type="ChEBI" id="CHEBI:83834"/>
        <dbReference type="EC" id="5.2.1.8"/>
    </reaction>
</comment>
<dbReference type="PANTHER" id="PTHR46512">
    <property type="entry name" value="PEPTIDYLPROLYL ISOMERASE"/>
    <property type="match status" value="1"/>
</dbReference>
<dbReference type="InterPro" id="IPR019734">
    <property type="entry name" value="TPR_rpt"/>
</dbReference>
<dbReference type="Gene3D" id="1.25.40.10">
    <property type="entry name" value="Tetratricopeptide repeat domain"/>
    <property type="match status" value="1"/>
</dbReference>
<dbReference type="SMART" id="SM00028">
    <property type="entry name" value="TPR"/>
    <property type="match status" value="2"/>
</dbReference>
<evidence type="ECO:0000256" key="2">
    <source>
        <dbReference type="ARBA" id="ARBA00013194"/>
    </source>
</evidence>
<organism evidence="5">
    <name type="scientific">Cladocopium goreaui</name>
    <dbReference type="NCBI Taxonomy" id="2562237"/>
    <lineage>
        <taxon>Eukaryota</taxon>
        <taxon>Sar</taxon>
        <taxon>Alveolata</taxon>
        <taxon>Dinophyceae</taxon>
        <taxon>Suessiales</taxon>
        <taxon>Symbiodiniaceae</taxon>
        <taxon>Cladocopium</taxon>
    </lineage>
</organism>
<dbReference type="SUPFAM" id="SSF48452">
    <property type="entry name" value="TPR-like"/>
    <property type="match status" value="1"/>
</dbReference>
<keyword evidence="3" id="KW-0697">Rotamase</keyword>
<protein>
    <recommendedName>
        <fullName evidence="2">peptidylprolyl isomerase</fullName>
        <ecNumber evidence="2">5.2.1.8</ecNumber>
    </recommendedName>
</protein>
<dbReference type="InterPro" id="IPR011990">
    <property type="entry name" value="TPR-like_helical_dom_sf"/>
</dbReference>
<evidence type="ECO:0000256" key="1">
    <source>
        <dbReference type="ARBA" id="ARBA00000971"/>
    </source>
</evidence>
<keyword evidence="7" id="KW-1185">Reference proteome</keyword>
<dbReference type="EMBL" id="CAMXCT010003890">
    <property type="protein sequence ID" value="CAI4006734.1"/>
    <property type="molecule type" value="Genomic_DNA"/>
</dbReference>
<proteinExistence type="predicted"/>
<comment type="caution">
    <text evidence="5">The sequence shown here is derived from an EMBL/GenBank/DDBJ whole genome shotgun (WGS) entry which is preliminary data.</text>
</comment>
<evidence type="ECO:0000256" key="4">
    <source>
        <dbReference type="ARBA" id="ARBA00023235"/>
    </source>
</evidence>
<sequence>MAKRRISGNLRESPGSEAEQSYRKALSCIWALYRQRSVGKAVELGQAVDLNLALCYLKLERYDSARRCASRVLEVDSENSKALYRRALALRSLERTEEAERDLMMAWQVSKSPEVRRELLALRKLRGEESLPLGFLQPEAETEADWAVTEQVQDALQEASGFLQAIAERKIACRSAGEVSALCAQVDAMAQLLPEVKRVIQEAKLVPPPEGAQQMPLEVKVVEVVDLLEKLGVGVLGHHGLQFHEGKMCSGLESSSFRPFFKAQERRDDEFRSLRVCRSFGSATSFDVELVRWGDAQEATPENFAAALFGASGKPRNAAEAQWQRELFYRIFLTDASRYVAGAAWLLLRAGMAGPLRLQHEGRDVLELGLARGMFFAPPQAEGPAENGAAEAASADALAICSGEDRRLVVLPSFGSLGIMHHWLLLKVSGGETLAIDLCPGAVAPSRVRLRVWQHESDSRYILRSAHFSDAADTAVVSGSESRQMREALRRLAEGSGMNLSQGQLDAMFASQKAPHSIESSDDRCLAALHACARRQGLQLVSADLEAAHEAAVKQLVLRKLQRYGFEKAAREFGAEKHAV</sequence>
<dbReference type="EC" id="5.2.1.8" evidence="2"/>
<keyword evidence="4" id="KW-0413">Isomerase</keyword>
<dbReference type="InterPro" id="IPR050754">
    <property type="entry name" value="FKBP4/5/8-like"/>
</dbReference>
<gene>
    <name evidence="5" type="ORF">C1SCF055_LOCUS32347</name>
</gene>
<dbReference type="EMBL" id="CAMXCT020003890">
    <property type="protein sequence ID" value="CAL1160109.1"/>
    <property type="molecule type" value="Genomic_DNA"/>
</dbReference>
<dbReference type="PANTHER" id="PTHR46512:SF9">
    <property type="entry name" value="PEPTIDYLPROLYL ISOMERASE"/>
    <property type="match status" value="1"/>
</dbReference>
<dbReference type="OrthoDB" id="185373at2759"/>
<evidence type="ECO:0000313" key="7">
    <source>
        <dbReference type="Proteomes" id="UP001152797"/>
    </source>
</evidence>
<dbReference type="EMBL" id="CAMXCT030003890">
    <property type="protein sequence ID" value="CAL4794046.1"/>
    <property type="molecule type" value="Genomic_DNA"/>
</dbReference>
<dbReference type="AlphaFoldDB" id="A0A9P1GDU7"/>
<reference evidence="5" key="1">
    <citation type="submission" date="2022-10" db="EMBL/GenBank/DDBJ databases">
        <authorList>
            <person name="Chen Y."/>
            <person name="Dougan E. K."/>
            <person name="Chan C."/>
            <person name="Rhodes N."/>
            <person name="Thang M."/>
        </authorList>
    </citation>
    <scope>NUCLEOTIDE SEQUENCE</scope>
</reference>
<dbReference type="GO" id="GO:0003755">
    <property type="term" value="F:peptidyl-prolyl cis-trans isomerase activity"/>
    <property type="evidence" value="ECO:0007669"/>
    <property type="project" value="UniProtKB-EC"/>
</dbReference>
<name>A0A9P1GDU7_9DINO</name>
<evidence type="ECO:0000313" key="6">
    <source>
        <dbReference type="EMBL" id="CAL1160109.1"/>
    </source>
</evidence>
<evidence type="ECO:0000313" key="5">
    <source>
        <dbReference type="EMBL" id="CAI4006734.1"/>
    </source>
</evidence>